<evidence type="ECO:0000313" key="7">
    <source>
        <dbReference type="Proteomes" id="UP000289340"/>
    </source>
</evidence>
<dbReference type="Gene3D" id="1.10.10.10">
    <property type="entry name" value="Winged helix-like DNA-binding domain superfamily/Winged helix DNA-binding domain"/>
    <property type="match status" value="1"/>
</dbReference>
<dbReference type="AlphaFoldDB" id="A0A445IZI2"/>
<dbReference type="InterPro" id="IPR005818">
    <property type="entry name" value="Histone_H1/H5_H15"/>
</dbReference>
<sequence>MDTTLEPAKSDLWQLVDLRHKLLDMKFQQQEIMLQMLNLRSEDLDLQFQQETMLQQLLNMKFQCKNLKLGHPSRVGAKEKACSTLSMKDINKEKDFLANCKMTEEDPKHKLLKKLKTSILFRLRALNPSSSINSTHSSIIEDRLQHVLKGFHTPTHPPYALMIKRAIMELMEDSGSTEEAISEFIKKEYEDLPWAHEKVLDVHLRRLCLDGDLVCTEGGRYVLVDHDDNVKETECNLSHRRKRNGGVNVTENDSSSQSKST</sequence>
<reference evidence="6 7" key="1">
    <citation type="submission" date="2018-09" db="EMBL/GenBank/DDBJ databases">
        <title>A high-quality reference genome of wild soybean provides a powerful tool to mine soybean genomes.</title>
        <authorList>
            <person name="Xie M."/>
            <person name="Chung C.Y.L."/>
            <person name="Li M.-W."/>
            <person name="Wong F.-L."/>
            <person name="Chan T.-F."/>
            <person name="Lam H.-M."/>
        </authorList>
    </citation>
    <scope>NUCLEOTIDE SEQUENCE [LARGE SCALE GENOMIC DNA]</scope>
    <source>
        <strain evidence="7">cv. W05</strain>
        <tissue evidence="6">Hypocotyl of etiolated seedlings</tissue>
    </source>
</reference>
<comment type="caution">
    <text evidence="6">The sequence shown here is derived from an EMBL/GenBank/DDBJ whole genome shotgun (WGS) entry which is preliminary data.</text>
</comment>
<evidence type="ECO:0000259" key="5">
    <source>
        <dbReference type="PROSITE" id="PS51504"/>
    </source>
</evidence>
<dbReference type="InterPro" id="IPR036388">
    <property type="entry name" value="WH-like_DNA-bd_sf"/>
</dbReference>
<dbReference type="Pfam" id="PF00538">
    <property type="entry name" value="Linker_histone"/>
    <property type="match status" value="1"/>
</dbReference>
<dbReference type="GO" id="GO:0003690">
    <property type="term" value="F:double-stranded DNA binding"/>
    <property type="evidence" value="ECO:0007669"/>
    <property type="project" value="TreeGrafter"/>
</dbReference>
<dbReference type="InterPro" id="IPR036390">
    <property type="entry name" value="WH_DNA-bd_sf"/>
</dbReference>
<dbReference type="GO" id="GO:0031492">
    <property type="term" value="F:nucleosomal DNA binding"/>
    <property type="evidence" value="ECO:0007669"/>
    <property type="project" value="TreeGrafter"/>
</dbReference>
<dbReference type="SMART" id="SM00526">
    <property type="entry name" value="H15"/>
    <property type="match status" value="1"/>
</dbReference>
<evidence type="ECO:0000256" key="2">
    <source>
        <dbReference type="ARBA" id="ARBA00023125"/>
    </source>
</evidence>
<feature type="domain" description="H15" evidence="5">
    <location>
        <begin position="155"/>
        <end position="225"/>
    </location>
</feature>
<dbReference type="GO" id="GO:0005730">
    <property type="term" value="C:nucleolus"/>
    <property type="evidence" value="ECO:0007669"/>
    <property type="project" value="TreeGrafter"/>
</dbReference>
<organism evidence="6 7">
    <name type="scientific">Glycine soja</name>
    <name type="common">Wild soybean</name>
    <dbReference type="NCBI Taxonomy" id="3848"/>
    <lineage>
        <taxon>Eukaryota</taxon>
        <taxon>Viridiplantae</taxon>
        <taxon>Streptophyta</taxon>
        <taxon>Embryophyta</taxon>
        <taxon>Tracheophyta</taxon>
        <taxon>Spermatophyta</taxon>
        <taxon>Magnoliopsida</taxon>
        <taxon>eudicotyledons</taxon>
        <taxon>Gunneridae</taxon>
        <taxon>Pentapetalae</taxon>
        <taxon>rosids</taxon>
        <taxon>fabids</taxon>
        <taxon>Fabales</taxon>
        <taxon>Fabaceae</taxon>
        <taxon>Papilionoideae</taxon>
        <taxon>50 kb inversion clade</taxon>
        <taxon>NPAAA clade</taxon>
        <taxon>indigoferoid/millettioid clade</taxon>
        <taxon>Phaseoleae</taxon>
        <taxon>Glycine</taxon>
        <taxon>Glycine subgen. Soja</taxon>
    </lineage>
</organism>
<feature type="compositionally biased region" description="Polar residues" evidence="4">
    <location>
        <begin position="247"/>
        <end position="261"/>
    </location>
</feature>
<feature type="region of interest" description="Disordered" evidence="4">
    <location>
        <begin position="239"/>
        <end position="261"/>
    </location>
</feature>
<dbReference type="PANTHER" id="PTHR11467:SF109">
    <property type="entry name" value="H15 DOMAIN-CONTAINING PROTEIN"/>
    <property type="match status" value="1"/>
</dbReference>
<keyword evidence="2" id="KW-0238">DNA-binding</keyword>
<keyword evidence="7" id="KW-1185">Reference proteome</keyword>
<evidence type="ECO:0000256" key="4">
    <source>
        <dbReference type="SAM" id="MobiDB-lite"/>
    </source>
</evidence>
<gene>
    <name evidence="6" type="ORF">D0Y65_023787</name>
</gene>
<name>A0A445IZI2_GLYSO</name>
<keyword evidence="3" id="KW-0539">Nucleus</keyword>
<dbReference type="PROSITE" id="PS51504">
    <property type="entry name" value="H15"/>
    <property type="match status" value="1"/>
</dbReference>
<comment type="subcellular location">
    <subcellularLocation>
        <location evidence="1">Nucleus</location>
    </subcellularLocation>
</comment>
<dbReference type="GO" id="GO:0045910">
    <property type="term" value="P:negative regulation of DNA recombination"/>
    <property type="evidence" value="ECO:0007669"/>
    <property type="project" value="TreeGrafter"/>
</dbReference>
<dbReference type="GO" id="GO:0000786">
    <property type="term" value="C:nucleosome"/>
    <property type="evidence" value="ECO:0007669"/>
    <property type="project" value="InterPro"/>
</dbReference>
<accession>A0A445IZI2</accession>
<dbReference type="GO" id="GO:0006334">
    <property type="term" value="P:nucleosome assembly"/>
    <property type="evidence" value="ECO:0007669"/>
    <property type="project" value="InterPro"/>
</dbReference>
<proteinExistence type="predicted"/>
<dbReference type="Proteomes" id="UP000289340">
    <property type="component" value="Chromosome 9"/>
</dbReference>
<dbReference type="SUPFAM" id="SSF46785">
    <property type="entry name" value="Winged helix' DNA-binding domain"/>
    <property type="match status" value="1"/>
</dbReference>
<evidence type="ECO:0000313" key="6">
    <source>
        <dbReference type="EMBL" id="RZB91532.1"/>
    </source>
</evidence>
<evidence type="ECO:0000256" key="1">
    <source>
        <dbReference type="ARBA" id="ARBA00004123"/>
    </source>
</evidence>
<dbReference type="EMBL" id="QZWG01000009">
    <property type="protein sequence ID" value="RZB91532.1"/>
    <property type="molecule type" value="Genomic_DNA"/>
</dbReference>
<dbReference type="GO" id="GO:0030261">
    <property type="term" value="P:chromosome condensation"/>
    <property type="evidence" value="ECO:0007669"/>
    <property type="project" value="TreeGrafter"/>
</dbReference>
<evidence type="ECO:0000256" key="3">
    <source>
        <dbReference type="ARBA" id="ARBA00023242"/>
    </source>
</evidence>
<dbReference type="PANTHER" id="PTHR11467">
    <property type="entry name" value="HISTONE H1"/>
    <property type="match status" value="1"/>
</dbReference>
<protein>
    <recommendedName>
        <fullName evidence="5">H15 domain-containing protein</fullName>
    </recommendedName>
</protein>